<evidence type="ECO:0000313" key="3">
    <source>
        <dbReference type="Proteomes" id="UP001530293"/>
    </source>
</evidence>
<reference evidence="2 3" key="1">
    <citation type="submission" date="2024-10" db="EMBL/GenBank/DDBJ databases">
        <title>Updated reference genomes for cyclostephanoid diatoms.</title>
        <authorList>
            <person name="Roberts W.R."/>
            <person name="Alverson A.J."/>
        </authorList>
    </citation>
    <scope>NUCLEOTIDE SEQUENCE [LARGE SCALE GENOMIC DNA]</scope>
    <source>
        <strain evidence="2 3">AJA232-27</strain>
    </source>
</reference>
<keyword evidence="3" id="KW-1185">Reference proteome</keyword>
<keyword evidence="1" id="KW-0732">Signal</keyword>
<feature type="chain" id="PRO_5044782936" evidence="1">
    <location>
        <begin position="23"/>
        <end position="379"/>
    </location>
</feature>
<dbReference type="Proteomes" id="UP001530293">
    <property type="component" value="Unassembled WGS sequence"/>
</dbReference>
<evidence type="ECO:0000256" key="1">
    <source>
        <dbReference type="SAM" id="SignalP"/>
    </source>
</evidence>
<name>A0ABD3MN65_9STRA</name>
<gene>
    <name evidence="2" type="ORF">ACHAWU_009066</name>
</gene>
<comment type="caution">
    <text evidence="2">The sequence shown here is derived from an EMBL/GenBank/DDBJ whole genome shotgun (WGS) entry which is preliminary data.</text>
</comment>
<accession>A0ABD3MN65</accession>
<organism evidence="2 3">
    <name type="scientific">Discostella pseudostelligera</name>
    <dbReference type="NCBI Taxonomy" id="259834"/>
    <lineage>
        <taxon>Eukaryota</taxon>
        <taxon>Sar</taxon>
        <taxon>Stramenopiles</taxon>
        <taxon>Ochrophyta</taxon>
        <taxon>Bacillariophyta</taxon>
        <taxon>Coscinodiscophyceae</taxon>
        <taxon>Thalassiosirophycidae</taxon>
        <taxon>Stephanodiscales</taxon>
        <taxon>Stephanodiscaceae</taxon>
        <taxon>Discostella</taxon>
    </lineage>
</organism>
<dbReference type="AlphaFoldDB" id="A0ABD3MN65"/>
<dbReference type="EMBL" id="JALLBG020000118">
    <property type="protein sequence ID" value="KAL3763642.1"/>
    <property type="molecule type" value="Genomic_DNA"/>
</dbReference>
<proteinExistence type="predicted"/>
<sequence length="379" mass="39815">MVLSNKFSALAALLVLWSNADAFSVGVPSSCRAAVVTKLHAKGGMDAYSAQMAAMAGGSTLPAPTADATVVDKVAAEMLDSSRGQVNAATASSSGAVSCDISALQASQTQIVENIKSSIPDLAVKPDLSVTSGGFTIAGNSVTLNAYDAPGPANVAWMSDLSIDNTMSSLTIFNGPLTNVPHLISRCVVPNNGDTLHFFLDFRPRAYGAYDLRDANGNYPGPDTLGRKAFEYSGARKEFESKFGTEDVVKFYGDIMSQLEGAVENPGLGDDRLPELEKLTRGPLALDVTMPLSAKNVGIVLSAREKAASLWLEWALDSSHGHRPGAPINSQYVYDSKYKINAYGVLLDVYVKLFGQSEGEKLAAADSGPIDEAYVGGGS</sequence>
<protein>
    <submittedName>
        <fullName evidence="2">Uncharacterized protein</fullName>
    </submittedName>
</protein>
<feature type="signal peptide" evidence="1">
    <location>
        <begin position="1"/>
        <end position="22"/>
    </location>
</feature>
<evidence type="ECO:0000313" key="2">
    <source>
        <dbReference type="EMBL" id="KAL3763642.1"/>
    </source>
</evidence>